<accession>A0AAE1CV75</accession>
<evidence type="ECO:0000256" key="5">
    <source>
        <dbReference type="ARBA" id="ARBA00022842"/>
    </source>
</evidence>
<reference evidence="12" key="1">
    <citation type="journal article" date="2023" name="G3 (Bethesda)">
        <title>A reference genome for the long-term kleptoplast-retaining sea slug Elysia crispata morphotype clarki.</title>
        <authorList>
            <person name="Eastman K.E."/>
            <person name="Pendleton A.L."/>
            <person name="Shaikh M.A."/>
            <person name="Suttiyut T."/>
            <person name="Ogas R."/>
            <person name="Tomko P."/>
            <person name="Gavelis G."/>
            <person name="Widhalm J.R."/>
            <person name="Wisecaver J.H."/>
        </authorList>
    </citation>
    <scope>NUCLEOTIDE SEQUENCE</scope>
    <source>
        <strain evidence="12">ECLA1</strain>
    </source>
</reference>
<feature type="compositionally biased region" description="Basic and acidic residues" evidence="10">
    <location>
        <begin position="151"/>
        <end position="161"/>
    </location>
</feature>
<keyword evidence="8" id="KW-0548">Nucleotidyltransferase</keyword>
<comment type="caution">
    <text evidence="12">The sequence shown here is derived from an EMBL/GenBank/DDBJ whole genome shotgun (WGS) entry which is preliminary data.</text>
</comment>
<keyword evidence="1" id="KW-0540">Nuclease</keyword>
<proteinExistence type="predicted"/>
<sequence>MGRCMLLDKKLPKELWPYAIHTAVYTRNRCLSSRVNRTPFEALTGRRPNISNMRIFGCECYAYTQQHKAKLDERGKKGVFVGYDRSSPANLVYFPDIRKVIKCRLVHFVSKDSDVNDRETQTGCFPVNEDDITVKRPVVGKAPNMEERLECVSENKKREEIPSTDQSTINTRYPRREKKPPPHLSTMKCISLRTK</sequence>
<dbReference type="GO" id="GO:0003676">
    <property type="term" value="F:nucleic acid binding"/>
    <property type="evidence" value="ECO:0007669"/>
    <property type="project" value="InterPro"/>
</dbReference>
<name>A0AAE1CV75_9GAST</name>
<gene>
    <name evidence="12" type="ORF">RRG08_039629</name>
</gene>
<dbReference type="Proteomes" id="UP001283361">
    <property type="component" value="Unassembled WGS sequence"/>
</dbReference>
<dbReference type="GO" id="GO:0006310">
    <property type="term" value="P:DNA recombination"/>
    <property type="evidence" value="ECO:0007669"/>
    <property type="project" value="UniProtKB-KW"/>
</dbReference>
<dbReference type="EMBL" id="JAWDGP010006599">
    <property type="protein sequence ID" value="KAK3738218.1"/>
    <property type="molecule type" value="Genomic_DNA"/>
</dbReference>
<evidence type="ECO:0000256" key="9">
    <source>
        <dbReference type="ARBA" id="ARBA00023172"/>
    </source>
</evidence>
<evidence type="ECO:0000313" key="12">
    <source>
        <dbReference type="EMBL" id="KAK3738218.1"/>
    </source>
</evidence>
<dbReference type="Gene3D" id="3.30.420.10">
    <property type="entry name" value="Ribonuclease H-like superfamily/Ribonuclease H"/>
    <property type="match status" value="1"/>
</dbReference>
<keyword evidence="7" id="KW-0695">RNA-directed DNA polymerase</keyword>
<dbReference type="GO" id="GO:0003964">
    <property type="term" value="F:RNA-directed DNA polymerase activity"/>
    <property type="evidence" value="ECO:0007669"/>
    <property type="project" value="UniProtKB-KW"/>
</dbReference>
<keyword evidence="9" id="KW-0233">DNA recombination</keyword>
<evidence type="ECO:0000256" key="8">
    <source>
        <dbReference type="ARBA" id="ARBA00022932"/>
    </source>
</evidence>
<dbReference type="GO" id="GO:0004519">
    <property type="term" value="F:endonuclease activity"/>
    <property type="evidence" value="ECO:0007669"/>
    <property type="project" value="UniProtKB-KW"/>
</dbReference>
<dbReference type="InterPro" id="IPR057670">
    <property type="entry name" value="SH3_retrovirus"/>
</dbReference>
<evidence type="ECO:0000256" key="10">
    <source>
        <dbReference type="SAM" id="MobiDB-lite"/>
    </source>
</evidence>
<feature type="region of interest" description="Disordered" evidence="10">
    <location>
        <begin position="151"/>
        <end position="195"/>
    </location>
</feature>
<evidence type="ECO:0000256" key="2">
    <source>
        <dbReference type="ARBA" id="ARBA00022723"/>
    </source>
</evidence>
<dbReference type="InterPro" id="IPR036397">
    <property type="entry name" value="RNaseH_sf"/>
</dbReference>
<evidence type="ECO:0000256" key="1">
    <source>
        <dbReference type="ARBA" id="ARBA00022722"/>
    </source>
</evidence>
<keyword evidence="6" id="KW-0229">DNA integration</keyword>
<dbReference type="PANTHER" id="PTHR42648:SF11">
    <property type="entry name" value="TRANSPOSON TY4-P GAG-POL POLYPROTEIN"/>
    <property type="match status" value="1"/>
</dbReference>
<dbReference type="GO" id="GO:0046872">
    <property type="term" value="F:metal ion binding"/>
    <property type="evidence" value="ECO:0007669"/>
    <property type="project" value="UniProtKB-KW"/>
</dbReference>
<keyword evidence="5" id="KW-0460">Magnesium</keyword>
<dbReference type="Pfam" id="PF25597">
    <property type="entry name" value="SH3_retrovirus"/>
    <property type="match status" value="1"/>
</dbReference>
<dbReference type="PANTHER" id="PTHR42648">
    <property type="entry name" value="TRANSPOSASE, PUTATIVE-RELATED"/>
    <property type="match status" value="1"/>
</dbReference>
<keyword evidence="3" id="KW-0255">Endonuclease</keyword>
<keyword evidence="2" id="KW-0479">Metal-binding</keyword>
<organism evidence="12 13">
    <name type="scientific">Elysia crispata</name>
    <name type="common">lettuce slug</name>
    <dbReference type="NCBI Taxonomy" id="231223"/>
    <lineage>
        <taxon>Eukaryota</taxon>
        <taxon>Metazoa</taxon>
        <taxon>Spiralia</taxon>
        <taxon>Lophotrochozoa</taxon>
        <taxon>Mollusca</taxon>
        <taxon>Gastropoda</taxon>
        <taxon>Heterobranchia</taxon>
        <taxon>Euthyneura</taxon>
        <taxon>Panpulmonata</taxon>
        <taxon>Sacoglossa</taxon>
        <taxon>Placobranchoidea</taxon>
        <taxon>Plakobranchidae</taxon>
        <taxon>Elysia</taxon>
    </lineage>
</organism>
<evidence type="ECO:0000256" key="3">
    <source>
        <dbReference type="ARBA" id="ARBA00022759"/>
    </source>
</evidence>
<keyword evidence="13" id="KW-1185">Reference proteome</keyword>
<feature type="domain" description="Retroviral polymerase SH3-like" evidence="11">
    <location>
        <begin position="58"/>
        <end position="111"/>
    </location>
</feature>
<evidence type="ECO:0000259" key="11">
    <source>
        <dbReference type="Pfam" id="PF25597"/>
    </source>
</evidence>
<dbReference type="GO" id="GO:0015074">
    <property type="term" value="P:DNA integration"/>
    <property type="evidence" value="ECO:0007669"/>
    <property type="project" value="UniProtKB-KW"/>
</dbReference>
<evidence type="ECO:0000256" key="6">
    <source>
        <dbReference type="ARBA" id="ARBA00022908"/>
    </source>
</evidence>
<evidence type="ECO:0000256" key="7">
    <source>
        <dbReference type="ARBA" id="ARBA00022918"/>
    </source>
</evidence>
<dbReference type="InterPro" id="IPR039537">
    <property type="entry name" value="Retrotran_Ty1/copia-like"/>
</dbReference>
<keyword evidence="8" id="KW-0239">DNA-directed DNA polymerase</keyword>
<dbReference type="AlphaFoldDB" id="A0AAE1CV75"/>
<keyword evidence="4" id="KW-0378">Hydrolase</keyword>
<evidence type="ECO:0000313" key="13">
    <source>
        <dbReference type="Proteomes" id="UP001283361"/>
    </source>
</evidence>
<evidence type="ECO:0000256" key="4">
    <source>
        <dbReference type="ARBA" id="ARBA00022801"/>
    </source>
</evidence>
<dbReference type="GO" id="GO:0003887">
    <property type="term" value="F:DNA-directed DNA polymerase activity"/>
    <property type="evidence" value="ECO:0007669"/>
    <property type="project" value="UniProtKB-KW"/>
</dbReference>
<dbReference type="GO" id="GO:0016787">
    <property type="term" value="F:hydrolase activity"/>
    <property type="evidence" value="ECO:0007669"/>
    <property type="project" value="UniProtKB-KW"/>
</dbReference>
<keyword evidence="8" id="KW-0808">Transferase</keyword>
<protein>
    <recommendedName>
        <fullName evidence="11">Retroviral polymerase SH3-like domain-containing protein</fullName>
    </recommendedName>
</protein>